<dbReference type="PROSITE" id="PS50893">
    <property type="entry name" value="ABC_TRANSPORTER_2"/>
    <property type="match status" value="1"/>
</dbReference>
<dbReference type="InterPro" id="IPR003439">
    <property type="entry name" value="ABC_transporter-like_ATP-bd"/>
</dbReference>
<sequence length="272" mass="29287">MTTADTYNEAAARTPTDPAGHDVPATPALSIRNVSHSYGARRALMDVAFDVPPASFTALLGLNGAGKSTLFSLVTRLFGIQAGHISIFGHDIGRAPGEALRLMGVVFQPRTLDLDLSVMQNLLYHAALHGIGRRDARLRGDEVLARIGLSDRSGSKVRDLSGGQMRRLEIARALLHRPRLLLLDEATVGLDVKARADILSHVRQLVVEQGIGVLWATHLFDEIVSSDNLVVLHQGRVLACGEVDRVLKEIGAPDINSAFMRLTGVQSGSLTQ</sequence>
<accession>A0A1M7UUS9</accession>
<dbReference type="OrthoDB" id="9778547at2"/>
<evidence type="ECO:0000256" key="3">
    <source>
        <dbReference type="ARBA" id="ARBA00022458"/>
    </source>
</evidence>
<feature type="region of interest" description="Disordered" evidence="7">
    <location>
        <begin position="1"/>
        <end position="26"/>
    </location>
</feature>
<evidence type="ECO:0000313" key="10">
    <source>
        <dbReference type="Proteomes" id="UP000184096"/>
    </source>
</evidence>
<dbReference type="PANTHER" id="PTHR42711:SF5">
    <property type="entry name" value="ABC TRANSPORTER ATP-BINDING PROTEIN NATA"/>
    <property type="match status" value="1"/>
</dbReference>
<name>A0A1M7UUS9_9BRAD</name>
<dbReference type="InterPro" id="IPR022467">
    <property type="entry name" value="ABC_transprt_ATP-bd_su_PQQ"/>
</dbReference>
<feature type="domain" description="ABC transporter" evidence="8">
    <location>
        <begin position="29"/>
        <end position="259"/>
    </location>
</feature>
<dbReference type="Gene3D" id="3.40.50.300">
    <property type="entry name" value="P-loop containing nucleotide triphosphate hydrolases"/>
    <property type="match status" value="1"/>
</dbReference>
<dbReference type="SUPFAM" id="SSF52540">
    <property type="entry name" value="P-loop containing nucleoside triphosphate hydrolases"/>
    <property type="match status" value="1"/>
</dbReference>
<proteinExistence type="inferred from homology"/>
<dbReference type="GO" id="GO:0016887">
    <property type="term" value="F:ATP hydrolysis activity"/>
    <property type="evidence" value="ECO:0007669"/>
    <property type="project" value="InterPro"/>
</dbReference>
<evidence type="ECO:0000256" key="1">
    <source>
        <dbReference type="ARBA" id="ARBA00005417"/>
    </source>
</evidence>
<keyword evidence="2" id="KW-0813">Transport</keyword>
<dbReference type="NCBIfam" id="TIGR03864">
    <property type="entry name" value="PQQ_ABC_ATP"/>
    <property type="match status" value="1"/>
</dbReference>
<dbReference type="PANTHER" id="PTHR42711">
    <property type="entry name" value="ABC TRANSPORTER ATP-BINDING PROTEIN"/>
    <property type="match status" value="1"/>
</dbReference>
<evidence type="ECO:0000256" key="5">
    <source>
        <dbReference type="ARBA" id="ARBA00022840"/>
    </source>
</evidence>
<keyword evidence="4" id="KW-0547">Nucleotide-binding</keyword>
<dbReference type="EMBL" id="LT670849">
    <property type="protein sequence ID" value="SHN86646.1"/>
    <property type="molecule type" value="Genomic_DNA"/>
</dbReference>
<organism evidence="9 10">
    <name type="scientific">Bradyrhizobium erythrophlei</name>
    <dbReference type="NCBI Taxonomy" id="1437360"/>
    <lineage>
        <taxon>Bacteria</taxon>
        <taxon>Pseudomonadati</taxon>
        <taxon>Pseudomonadota</taxon>
        <taxon>Alphaproteobacteria</taxon>
        <taxon>Hyphomicrobiales</taxon>
        <taxon>Nitrobacteraceae</taxon>
        <taxon>Bradyrhizobium</taxon>
    </lineage>
</organism>
<dbReference type="InterPro" id="IPR017871">
    <property type="entry name" value="ABC_transporter-like_CS"/>
</dbReference>
<evidence type="ECO:0000259" key="8">
    <source>
        <dbReference type="PROSITE" id="PS50893"/>
    </source>
</evidence>
<protein>
    <submittedName>
        <fullName evidence="9">ABC-2 type transport system ATP-binding protein</fullName>
    </submittedName>
</protein>
<evidence type="ECO:0000313" key="9">
    <source>
        <dbReference type="EMBL" id="SHN86646.1"/>
    </source>
</evidence>
<evidence type="ECO:0000256" key="6">
    <source>
        <dbReference type="ARBA" id="ARBA00024722"/>
    </source>
</evidence>
<reference evidence="10" key="1">
    <citation type="submission" date="2016-11" db="EMBL/GenBank/DDBJ databases">
        <authorList>
            <person name="Varghese N."/>
            <person name="Submissions S."/>
        </authorList>
    </citation>
    <scope>NUCLEOTIDE SEQUENCE [LARGE SCALE GENOMIC DNA]</scope>
    <source>
        <strain evidence="10">GAS401</strain>
    </source>
</reference>
<comment type="function">
    <text evidence="6">Involved in beta-(1--&gt;2)glucan export. Transmembrane domains (TMD) form a pore in the inner membrane and the ATP-binding domain (NBD) is responsible for energy generation.</text>
</comment>
<dbReference type="GO" id="GO:0005524">
    <property type="term" value="F:ATP binding"/>
    <property type="evidence" value="ECO:0007669"/>
    <property type="project" value="UniProtKB-KW"/>
</dbReference>
<gene>
    <name evidence="9" type="ORF">SAMN05444170_6762</name>
</gene>
<evidence type="ECO:0000256" key="7">
    <source>
        <dbReference type="SAM" id="MobiDB-lite"/>
    </source>
</evidence>
<dbReference type="InterPro" id="IPR027417">
    <property type="entry name" value="P-loop_NTPase"/>
</dbReference>
<dbReference type="SMART" id="SM00382">
    <property type="entry name" value="AAA"/>
    <property type="match status" value="1"/>
</dbReference>
<evidence type="ECO:0000256" key="4">
    <source>
        <dbReference type="ARBA" id="ARBA00022741"/>
    </source>
</evidence>
<dbReference type="Pfam" id="PF00005">
    <property type="entry name" value="ABC_tran"/>
    <property type="match status" value="1"/>
</dbReference>
<dbReference type="PROSITE" id="PS00211">
    <property type="entry name" value="ABC_TRANSPORTER_1"/>
    <property type="match status" value="1"/>
</dbReference>
<keyword evidence="10" id="KW-1185">Reference proteome</keyword>
<comment type="similarity">
    <text evidence="1">Belongs to the ABC transporter superfamily.</text>
</comment>
<dbReference type="Proteomes" id="UP000184096">
    <property type="component" value="Chromosome I"/>
</dbReference>
<evidence type="ECO:0000256" key="2">
    <source>
        <dbReference type="ARBA" id="ARBA00022448"/>
    </source>
</evidence>
<keyword evidence="5 9" id="KW-0067">ATP-binding</keyword>
<dbReference type="InterPro" id="IPR003593">
    <property type="entry name" value="AAA+_ATPase"/>
</dbReference>
<dbReference type="InterPro" id="IPR050763">
    <property type="entry name" value="ABC_transporter_ATP-binding"/>
</dbReference>
<keyword evidence="3" id="KW-0536">Nodulation</keyword>
<dbReference type="AlphaFoldDB" id="A0A1M7UUS9"/>